<dbReference type="AlphaFoldDB" id="A0A4D7B6W7"/>
<dbReference type="KEGG" id="pstg:E8M01_22605"/>
<dbReference type="InterPro" id="IPR017896">
    <property type="entry name" value="4Fe4S_Fe-S-bd"/>
</dbReference>
<evidence type="ECO:0000256" key="8">
    <source>
        <dbReference type="ARBA" id="ARBA00022737"/>
    </source>
</evidence>
<dbReference type="Gene3D" id="3.30.70.20">
    <property type="match status" value="1"/>
</dbReference>
<dbReference type="NCBIfam" id="NF045480">
    <property type="entry name" value="FdxA_Actino"/>
    <property type="match status" value="1"/>
</dbReference>
<dbReference type="InterPro" id="IPR054830">
    <property type="entry name" value="FdxA_Actino"/>
</dbReference>
<dbReference type="EMBL" id="CP039690">
    <property type="protein sequence ID" value="QCI66785.1"/>
    <property type="molecule type" value="Genomic_DNA"/>
</dbReference>
<evidence type="ECO:0000259" key="13">
    <source>
        <dbReference type="PROSITE" id="PS51379"/>
    </source>
</evidence>
<dbReference type="PANTHER" id="PTHR42859">
    <property type="entry name" value="OXIDOREDUCTASE"/>
    <property type="match status" value="1"/>
</dbReference>
<dbReference type="PRINTS" id="PR00354">
    <property type="entry name" value="7FE8SFRDOXIN"/>
</dbReference>
<sequence>MPYVITEACIDVKDRACLDACPVDCIYEGGRTLYIHPDECIDCGLCETVCPVAAIHADDRLPEGLMGWVAVNRDYFGPDVTGLGSPRGADAKTITAKDHPTVATWPPGER</sequence>
<gene>
    <name evidence="14" type="ORF">E8M01_22605</name>
</gene>
<keyword evidence="8" id="KW-0677">Repeat</keyword>
<reference evidence="14 15" key="1">
    <citation type="submission" date="2019-04" db="EMBL/GenBank/DDBJ databases">
        <title>Phreatobacter aquaticus sp. nov.</title>
        <authorList>
            <person name="Choi A."/>
        </authorList>
    </citation>
    <scope>NUCLEOTIDE SEQUENCE [LARGE SCALE GENOMIC DNA]</scope>
    <source>
        <strain evidence="14 15">KCTC 52518</strain>
    </source>
</reference>
<dbReference type="GO" id="GO:0051539">
    <property type="term" value="F:4 iron, 4 sulfur cluster binding"/>
    <property type="evidence" value="ECO:0007669"/>
    <property type="project" value="UniProtKB-UniRule"/>
</dbReference>
<dbReference type="InterPro" id="IPR017900">
    <property type="entry name" value="4Fe4S_Fe_S_CS"/>
</dbReference>
<evidence type="ECO:0000256" key="3">
    <source>
        <dbReference type="ARBA" id="ARBA00003532"/>
    </source>
</evidence>
<evidence type="ECO:0000256" key="4">
    <source>
        <dbReference type="ARBA" id="ARBA00013529"/>
    </source>
</evidence>
<dbReference type="PANTHER" id="PTHR42859:SF2">
    <property type="entry name" value="FERREDOXIN"/>
    <property type="match status" value="1"/>
</dbReference>
<evidence type="ECO:0000256" key="12">
    <source>
        <dbReference type="RuleBase" id="RU365098"/>
    </source>
</evidence>
<evidence type="ECO:0000313" key="14">
    <source>
        <dbReference type="EMBL" id="QCI66785.1"/>
    </source>
</evidence>
<evidence type="ECO:0000313" key="15">
    <source>
        <dbReference type="Proteomes" id="UP000298781"/>
    </source>
</evidence>
<keyword evidence="10 12" id="KW-0408">Iron</keyword>
<evidence type="ECO:0000256" key="1">
    <source>
        <dbReference type="ARBA" id="ARBA00001927"/>
    </source>
</evidence>
<comment type="cofactor">
    <cofactor evidence="2 12">
        <name>[4Fe-4S] cluster</name>
        <dbReference type="ChEBI" id="CHEBI:49883"/>
    </cofactor>
</comment>
<dbReference type="PROSITE" id="PS51379">
    <property type="entry name" value="4FE4S_FER_2"/>
    <property type="match status" value="1"/>
</dbReference>
<dbReference type="Pfam" id="PF00037">
    <property type="entry name" value="Fer4"/>
    <property type="match status" value="1"/>
</dbReference>
<evidence type="ECO:0000256" key="11">
    <source>
        <dbReference type="ARBA" id="ARBA00023014"/>
    </source>
</evidence>
<organism evidence="14 15">
    <name type="scientific">Phreatobacter stygius</name>
    <dbReference type="NCBI Taxonomy" id="1940610"/>
    <lineage>
        <taxon>Bacteria</taxon>
        <taxon>Pseudomonadati</taxon>
        <taxon>Pseudomonadota</taxon>
        <taxon>Alphaproteobacteria</taxon>
        <taxon>Hyphomicrobiales</taxon>
        <taxon>Phreatobacteraceae</taxon>
        <taxon>Phreatobacter</taxon>
    </lineage>
</organism>
<keyword evidence="5 12" id="KW-0813">Transport</keyword>
<evidence type="ECO:0000256" key="2">
    <source>
        <dbReference type="ARBA" id="ARBA00001966"/>
    </source>
</evidence>
<name>A0A4D7B6W7_9HYPH</name>
<accession>A0A4D7B6W7</accession>
<dbReference type="SUPFAM" id="SSF54862">
    <property type="entry name" value="4Fe-4S ferredoxins"/>
    <property type="match status" value="1"/>
</dbReference>
<evidence type="ECO:0000256" key="10">
    <source>
        <dbReference type="ARBA" id="ARBA00023004"/>
    </source>
</evidence>
<dbReference type="Proteomes" id="UP000298781">
    <property type="component" value="Chromosome"/>
</dbReference>
<keyword evidence="11 12" id="KW-0411">Iron-sulfur</keyword>
<dbReference type="RefSeq" id="WP_136962224.1">
    <property type="nucleotide sequence ID" value="NZ_CP039690.1"/>
</dbReference>
<keyword evidence="9 12" id="KW-0249">Electron transport</keyword>
<dbReference type="InterPro" id="IPR050294">
    <property type="entry name" value="RnfB_subfamily"/>
</dbReference>
<protein>
    <recommendedName>
        <fullName evidence="4 12">Ferredoxin</fullName>
    </recommendedName>
</protein>
<keyword evidence="15" id="KW-1185">Reference proteome</keyword>
<dbReference type="OrthoDB" id="9803397at2"/>
<dbReference type="GO" id="GO:0046872">
    <property type="term" value="F:metal ion binding"/>
    <property type="evidence" value="ECO:0007669"/>
    <property type="project" value="UniProtKB-UniRule"/>
</dbReference>
<keyword evidence="6 12" id="KW-0004">4Fe-4S</keyword>
<evidence type="ECO:0000256" key="6">
    <source>
        <dbReference type="ARBA" id="ARBA00022485"/>
    </source>
</evidence>
<dbReference type="InterPro" id="IPR000813">
    <property type="entry name" value="7Fe_ferredoxin"/>
</dbReference>
<evidence type="ECO:0000256" key="9">
    <source>
        <dbReference type="ARBA" id="ARBA00022982"/>
    </source>
</evidence>
<dbReference type="PROSITE" id="PS00198">
    <property type="entry name" value="4FE4S_FER_1"/>
    <property type="match status" value="1"/>
</dbReference>
<evidence type="ECO:0000256" key="5">
    <source>
        <dbReference type="ARBA" id="ARBA00022448"/>
    </source>
</evidence>
<comment type="function">
    <text evidence="3 12">Ferredoxins are iron-sulfur proteins that transfer electrons in a wide variety of metabolic reactions.</text>
</comment>
<evidence type="ECO:0000256" key="7">
    <source>
        <dbReference type="ARBA" id="ARBA00022723"/>
    </source>
</evidence>
<comment type="cofactor">
    <cofactor evidence="1">
        <name>[3Fe-4S] cluster</name>
        <dbReference type="ChEBI" id="CHEBI:21137"/>
    </cofactor>
</comment>
<keyword evidence="7 12" id="KW-0479">Metal-binding</keyword>
<dbReference type="GO" id="GO:0009055">
    <property type="term" value="F:electron transfer activity"/>
    <property type="evidence" value="ECO:0007669"/>
    <property type="project" value="UniProtKB-UniRule"/>
</dbReference>
<proteinExistence type="predicted"/>
<feature type="domain" description="4Fe-4S ferredoxin-type" evidence="13">
    <location>
        <begin position="31"/>
        <end position="60"/>
    </location>
</feature>